<evidence type="ECO:0000259" key="1">
    <source>
        <dbReference type="Pfam" id="PF13472"/>
    </source>
</evidence>
<dbReference type="Pfam" id="PF13472">
    <property type="entry name" value="Lipase_GDSL_2"/>
    <property type="match status" value="1"/>
</dbReference>
<protein>
    <recommendedName>
        <fullName evidence="1">SGNH hydrolase-type esterase domain-containing protein</fullName>
    </recommendedName>
</protein>
<evidence type="ECO:0000313" key="3">
    <source>
        <dbReference type="Proteomes" id="UP001642464"/>
    </source>
</evidence>
<keyword evidence="3" id="KW-1185">Reference proteome</keyword>
<dbReference type="PANTHER" id="PTHR30383">
    <property type="entry name" value="THIOESTERASE 1/PROTEASE 1/LYSOPHOSPHOLIPASE L1"/>
    <property type="match status" value="1"/>
</dbReference>
<dbReference type="InterPro" id="IPR036514">
    <property type="entry name" value="SGNH_hydro_sf"/>
</dbReference>
<dbReference type="InterPro" id="IPR013830">
    <property type="entry name" value="SGNH_hydro"/>
</dbReference>
<dbReference type="InterPro" id="IPR051532">
    <property type="entry name" value="Ester_Hydrolysis_Enzymes"/>
</dbReference>
<proteinExistence type="predicted"/>
<feature type="domain" description="SGNH hydrolase-type esterase" evidence="1">
    <location>
        <begin position="34"/>
        <end position="229"/>
    </location>
</feature>
<comment type="caution">
    <text evidence="2">The sequence shown here is derived from an EMBL/GenBank/DDBJ whole genome shotgun (WGS) entry which is preliminary data.</text>
</comment>
<dbReference type="SUPFAM" id="SSF52266">
    <property type="entry name" value="SGNH hydrolase"/>
    <property type="match status" value="1"/>
</dbReference>
<sequence length="274" mass="29763">MVTVMRVLTEVPRDKGSAIVRFPCDGPGLQVLIYGDSLTAGAPSMKPFGEEFSKSLAEFGCRVEVIACGLCAATAHEMIQVFEEPFVLDSLQCRWGSGLGHLAKEADVVLIMAGTNDLCFADGKQIFDATRGLHAACHSLGVPTVALGIPDSGGRCLKRWSALPAQRREANSLLASWTRGSVDISVDVTCPRRPLRFINTVALMPFGPQSRLKKYWESDGVHFTETGSKVFGFRLAQLLAPLMCRTATKVLNPRIGPVSVTAAERNMFYVSERI</sequence>
<gene>
    <name evidence="2" type="ORF">SCF082_LOCUS9817</name>
</gene>
<dbReference type="EMBL" id="CAXAMM010005725">
    <property type="protein sequence ID" value="CAK9008335.1"/>
    <property type="molecule type" value="Genomic_DNA"/>
</dbReference>
<dbReference type="Proteomes" id="UP001642464">
    <property type="component" value="Unassembled WGS sequence"/>
</dbReference>
<accession>A0ABP0J1V9</accession>
<dbReference type="CDD" id="cd00229">
    <property type="entry name" value="SGNH_hydrolase"/>
    <property type="match status" value="1"/>
</dbReference>
<name>A0ABP0J1V9_9DINO</name>
<organism evidence="2 3">
    <name type="scientific">Durusdinium trenchii</name>
    <dbReference type="NCBI Taxonomy" id="1381693"/>
    <lineage>
        <taxon>Eukaryota</taxon>
        <taxon>Sar</taxon>
        <taxon>Alveolata</taxon>
        <taxon>Dinophyceae</taxon>
        <taxon>Suessiales</taxon>
        <taxon>Symbiodiniaceae</taxon>
        <taxon>Durusdinium</taxon>
    </lineage>
</organism>
<dbReference type="PANTHER" id="PTHR30383:SF5">
    <property type="entry name" value="SGNH HYDROLASE-TYPE ESTERASE DOMAIN-CONTAINING PROTEIN"/>
    <property type="match status" value="1"/>
</dbReference>
<dbReference type="Gene3D" id="3.40.50.1110">
    <property type="entry name" value="SGNH hydrolase"/>
    <property type="match status" value="1"/>
</dbReference>
<reference evidence="2 3" key="1">
    <citation type="submission" date="2024-02" db="EMBL/GenBank/DDBJ databases">
        <authorList>
            <person name="Chen Y."/>
            <person name="Shah S."/>
            <person name="Dougan E. K."/>
            <person name="Thang M."/>
            <person name="Chan C."/>
        </authorList>
    </citation>
    <scope>NUCLEOTIDE SEQUENCE [LARGE SCALE GENOMIC DNA]</scope>
</reference>
<evidence type="ECO:0000313" key="2">
    <source>
        <dbReference type="EMBL" id="CAK9008335.1"/>
    </source>
</evidence>